<feature type="domain" description="Quinate/shikimate 5-dehydrogenase/glutamyl-tRNA reductase" evidence="1">
    <location>
        <begin position="79"/>
        <end position="150"/>
    </location>
</feature>
<feature type="domain" description="Shikimate dehydrogenase substrate binding N-terminal" evidence="2">
    <location>
        <begin position="2"/>
        <end position="52"/>
    </location>
</feature>
<proteinExistence type="predicted"/>
<dbReference type="EMBL" id="UINC01178612">
    <property type="protein sequence ID" value="SVD86870.1"/>
    <property type="molecule type" value="Genomic_DNA"/>
</dbReference>
<dbReference type="PANTHER" id="PTHR21089:SF1">
    <property type="entry name" value="BIFUNCTIONAL 3-DEHYDROQUINATE DEHYDRATASE_SHIKIMATE DEHYDROGENASE, CHLOROPLASTIC"/>
    <property type="match status" value="1"/>
</dbReference>
<gene>
    <name evidence="3" type="ORF">METZ01_LOCUS439724</name>
</gene>
<reference evidence="3" key="1">
    <citation type="submission" date="2018-05" db="EMBL/GenBank/DDBJ databases">
        <authorList>
            <person name="Lanie J.A."/>
            <person name="Ng W.-L."/>
            <person name="Kazmierczak K.M."/>
            <person name="Andrzejewski T.M."/>
            <person name="Davidsen T.M."/>
            <person name="Wayne K.J."/>
            <person name="Tettelin H."/>
            <person name="Glass J.I."/>
            <person name="Rusch D."/>
            <person name="Podicherti R."/>
            <person name="Tsui H.-C.T."/>
            <person name="Winkler M.E."/>
        </authorList>
    </citation>
    <scope>NUCLEOTIDE SEQUENCE</scope>
</reference>
<dbReference type="GO" id="GO:0004764">
    <property type="term" value="F:shikimate 3-dehydrogenase (NADP+) activity"/>
    <property type="evidence" value="ECO:0007669"/>
    <property type="project" value="InterPro"/>
</dbReference>
<dbReference type="InterPro" id="IPR022893">
    <property type="entry name" value="Shikimate_DH_fam"/>
</dbReference>
<feature type="non-terminal residue" evidence="3">
    <location>
        <position position="1"/>
    </location>
</feature>
<dbReference type="InterPro" id="IPR006151">
    <property type="entry name" value="Shikm_DH/Glu-tRNA_Rdtase"/>
</dbReference>
<sequence length="235" mass="26099">KIEDNKLSSIIHQLQSGDLDGINVTIPYKEVIIDRLDEINPRAQSIGSVNCIMKTHLGIIGNNTDWYGFSKCIEENHINLIGRRVIVLGAGGTSRSILFAIKQMGVEKIQLLNRNVEKALSLADKCISVHSLKQADEIIREDSIIINTTSVGMKNNDSPLGQNLIHENQILIDVIYTPLETSLLKYGKQVGALTFNGLDMFIHQALASIDLWFGSSISKQVNLLQLKTYLESQLC</sequence>
<evidence type="ECO:0000259" key="2">
    <source>
        <dbReference type="Pfam" id="PF08501"/>
    </source>
</evidence>
<dbReference type="Pfam" id="PF08501">
    <property type="entry name" value="Shikimate_dh_N"/>
    <property type="match status" value="1"/>
</dbReference>
<dbReference type="Gene3D" id="3.40.50.10860">
    <property type="entry name" value="Leucine Dehydrogenase, chain A, domain 1"/>
    <property type="match status" value="1"/>
</dbReference>
<evidence type="ECO:0008006" key="4">
    <source>
        <dbReference type="Google" id="ProtNLM"/>
    </source>
</evidence>
<protein>
    <recommendedName>
        <fullName evidence="4">Shikimate dehydrogenase (NADP(+))</fullName>
    </recommendedName>
</protein>
<dbReference type="GO" id="GO:0009423">
    <property type="term" value="P:chorismate biosynthetic process"/>
    <property type="evidence" value="ECO:0007669"/>
    <property type="project" value="UniProtKB-UniPathway"/>
</dbReference>
<name>A0A382YUT6_9ZZZZ</name>
<dbReference type="PANTHER" id="PTHR21089">
    <property type="entry name" value="SHIKIMATE DEHYDROGENASE"/>
    <property type="match status" value="1"/>
</dbReference>
<dbReference type="SUPFAM" id="SSF53223">
    <property type="entry name" value="Aminoacid dehydrogenase-like, N-terminal domain"/>
    <property type="match status" value="1"/>
</dbReference>
<accession>A0A382YUT6</accession>
<dbReference type="InterPro" id="IPR013708">
    <property type="entry name" value="Shikimate_DH-bd_N"/>
</dbReference>
<dbReference type="InterPro" id="IPR036291">
    <property type="entry name" value="NAD(P)-bd_dom_sf"/>
</dbReference>
<dbReference type="CDD" id="cd01065">
    <property type="entry name" value="NAD_bind_Shikimate_DH"/>
    <property type="match status" value="1"/>
</dbReference>
<dbReference type="Gene3D" id="3.40.50.720">
    <property type="entry name" value="NAD(P)-binding Rossmann-like Domain"/>
    <property type="match status" value="1"/>
</dbReference>
<dbReference type="SUPFAM" id="SSF51735">
    <property type="entry name" value="NAD(P)-binding Rossmann-fold domains"/>
    <property type="match status" value="1"/>
</dbReference>
<dbReference type="GO" id="GO:0005829">
    <property type="term" value="C:cytosol"/>
    <property type="evidence" value="ECO:0007669"/>
    <property type="project" value="TreeGrafter"/>
</dbReference>
<dbReference type="AlphaFoldDB" id="A0A382YUT6"/>
<evidence type="ECO:0000313" key="3">
    <source>
        <dbReference type="EMBL" id="SVD86870.1"/>
    </source>
</evidence>
<dbReference type="Pfam" id="PF01488">
    <property type="entry name" value="Shikimate_DH"/>
    <property type="match status" value="1"/>
</dbReference>
<dbReference type="GO" id="GO:0019632">
    <property type="term" value="P:shikimate metabolic process"/>
    <property type="evidence" value="ECO:0007669"/>
    <property type="project" value="TreeGrafter"/>
</dbReference>
<dbReference type="GO" id="GO:0050661">
    <property type="term" value="F:NADP binding"/>
    <property type="evidence" value="ECO:0007669"/>
    <property type="project" value="TreeGrafter"/>
</dbReference>
<organism evidence="3">
    <name type="scientific">marine metagenome</name>
    <dbReference type="NCBI Taxonomy" id="408172"/>
    <lineage>
        <taxon>unclassified sequences</taxon>
        <taxon>metagenomes</taxon>
        <taxon>ecological metagenomes</taxon>
    </lineage>
</organism>
<dbReference type="InterPro" id="IPR046346">
    <property type="entry name" value="Aminoacid_DH-like_N_sf"/>
</dbReference>
<dbReference type="UniPathway" id="UPA00053">
    <property type="reaction ID" value="UER00087"/>
</dbReference>
<evidence type="ECO:0000259" key="1">
    <source>
        <dbReference type="Pfam" id="PF01488"/>
    </source>
</evidence>